<dbReference type="Proteomes" id="UP000318478">
    <property type="component" value="Unassembled WGS sequence"/>
</dbReference>
<feature type="transmembrane region" description="Helical" evidence="1">
    <location>
        <begin position="21"/>
        <end position="47"/>
    </location>
</feature>
<feature type="transmembrane region" description="Helical" evidence="1">
    <location>
        <begin position="113"/>
        <end position="133"/>
    </location>
</feature>
<evidence type="ECO:0000313" key="3">
    <source>
        <dbReference type="Proteomes" id="UP000318478"/>
    </source>
</evidence>
<dbReference type="RefSeq" id="WP_146584376.1">
    <property type="nucleotide sequence ID" value="NZ_SJPO01000002.1"/>
</dbReference>
<feature type="transmembrane region" description="Helical" evidence="1">
    <location>
        <begin position="179"/>
        <end position="198"/>
    </location>
</feature>
<protein>
    <submittedName>
        <fullName evidence="2">Uncharacterized protein</fullName>
    </submittedName>
</protein>
<keyword evidence="1" id="KW-0472">Membrane</keyword>
<keyword evidence="1" id="KW-1133">Transmembrane helix</keyword>
<reference evidence="2 3" key="1">
    <citation type="submission" date="2019-02" db="EMBL/GenBank/DDBJ databases">
        <title>Deep-cultivation of Planctomycetes and their phenomic and genomic characterization uncovers novel biology.</title>
        <authorList>
            <person name="Wiegand S."/>
            <person name="Jogler M."/>
            <person name="Boedeker C."/>
            <person name="Pinto D."/>
            <person name="Vollmers J."/>
            <person name="Rivas-Marin E."/>
            <person name="Kohn T."/>
            <person name="Peeters S.H."/>
            <person name="Heuer A."/>
            <person name="Rast P."/>
            <person name="Oberbeckmann S."/>
            <person name="Bunk B."/>
            <person name="Jeske O."/>
            <person name="Meyerdierks A."/>
            <person name="Storesund J.E."/>
            <person name="Kallscheuer N."/>
            <person name="Luecker S."/>
            <person name="Lage O.M."/>
            <person name="Pohl T."/>
            <person name="Merkel B.J."/>
            <person name="Hornburger P."/>
            <person name="Mueller R.-W."/>
            <person name="Bruemmer F."/>
            <person name="Labrenz M."/>
            <person name="Spormann A.M."/>
            <person name="Op Den Camp H."/>
            <person name="Overmann J."/>
            <person name="Amann R."/>
            <person name="Jetten M.S.M."/>
            <person name="Mascher T."/>
            <person name="Medema M.H."/>
            <person name="Devos D.P."/>
            <person name="Kaster A.-K."/>
            <person name="Ovreas L."/>
            <person name="Rohde M."/>
            <person name="Galperin M.Y."/>
            <person name="Jogler C."/>
        </authorList>
    </citation>
    <scope>NUCLEOTIDE SEQUENCE [LARGE SCALE GENOMIC DNA]</scope>
    <source>
        <strain evidence="2 3">Pla123a</strain>
    </source>
</reference>
<dbReference type="EMBL" id="SJPO01000002">
    <property type="protein sequence ID" value="TWT78141.1"/>
    <property type="molecule type" value="Genomic_DNA"/>
</dbReference>
<evidence type="ECO:0000313" key="2">
    <source>
        <dbReference type="EMBL" id="TWT78141.1"/>
    </source>
</evidence>
<feature type="transmembrane region" description="Helical" evidence="1">
    <location>
        <begin position="67"/>
        <end position="92"/>
    </location>
</feature>
<keyword evidence="3" id="KW-1185">Reference proteome</keyword>
<evidence type="ECO:0000256" key="1">
    <source>
        <dbReference type="SAM" id="Phobius"/>
    </source>
</evidence>
<sequence length="270" mass="29909" precursor="true">MNFDSTHIVIRERGFAEVMDLALKVVRAHLGPLVLCGLAGVAPWAAANGLLLNGMVSDLDIWDETPGFLTLMTLVIAVQTPLATAPITLYMGQVTFQQQTDPRRIVSDYWRSLPQLLMHTVFRAAMAVTIIGLVLPYGFWPFTQELILLERNPMFAGRAKRMTTRRRSRNLHRSASGDLFGHWLAALSAGSLLVMALVGGVHTAASQLGGYQVTHTQLITVLTPACTWAVVCFFTVVRFLAYLDLRIRREGWEVELTMRSEAAKLARGMA</sequence>
<keyword evidence="1" id="KW-0812">Transmembrane</keyword>
<feature type="transmembrane region" description="Helical" evidence="1">
    <location>
        <begin position="218"/>
        <end position="241"/>
    </location>
</feature>
<gene>
    <name evidence="2" type="ORF">Pla123a_09310</name>
</gene>
<accession>A0A5C5YTK7</accession>
<dbReference type="OrthoDB" id="266384at2"/>
<organism evidence="2 3">
    <name type="scientific">Posidoniimonas polymericola</name>
    <dbReference type="NCBI Taxonomy" id="2528002"/>
    <lineage>
        <taxon>Bacteria</taxon>
        <taxon>Pseudomonadati</taxon>
        <taxon>Planctomycetota</taxon>
        <taxon>Planctomycetia</taxon>
        <taxon>Pirellulales</taxon>
        <taxon>Lacipirellulaceae</taxon>
        <taxon>Posidoniimonas</taxon>
    </lineage>
</organism>
<name>A0A5C5YTK7_9BACT</name>
<dbReference type="AlphaFoldDB" id="A0A5C5YTK7"/>
<proteinExistence type="predicted"/>
<comment type="caution">
    <text evidence="2">The sequence shown here is derived from an EMBL/GenBank/DDBJ whole genome shotgun (WGS) entry which is preliminary data.</text>
</comment>